<dbReference type="InterPro" id="IPR020846">
    <property type="entry name" value="MFS_dom"/>
</dbReference>
<feature type="transmembrane region" description="Helical" evidence="6">
    <location>
        <begin position="180"/>
        <end position="198"/>
    </location>
</feature>
<feature type="domain" description="Major facilitator superfamily (MFS) profile" evidence="7">
    <location>
        <begin position="24"/>
        <end position="463"/>
    </location>
</feature>
<evidence type="ECO:0000256" key="1">
    <source>
        <dbReference type="ARBA" id="ARBA00004141"/>
    </source>
</evidence>
<dbReference type="SUPFAM" id="SSF103473">
    <property type="entry name" value="MFS general substrate transporter"/>
    <property type="match status" value="1"/>
</dbReference>
<dbReference type="Gene3D" id="1.20.1720.10">
    <property type="entry name" value="Multidrug resistance protein D"/>
    <property type="match status" value="1"/>
</dbReference>
<protein>
    <submittedName>
        <fullName evidence="8">MFS transporter</fullName>
    </submittedName>
</protein>
<reference evidence="8 9" key="1">
    <citation type="submission" date="2019-07" db="EMBL/GenBank/DDBJ databases">
        <title>Whole genome shotgun sequence of Reyranella soli NBRC 108950.</title>
        <authorList>
            <person name="Hosoyama A."/>
            <person name="Uohara A."/>
            <person name="Ohji S."/>
            <person name="Ichikawa N."/>
        </authorList>
    </citation>
    <scope>NUCLEOTIDE SEQUENCE [LARGE SCALE GENOMIC DNA]</scope>
    <source>
        <strain evidence="8 9">NBRC 108950</strain>
    </source>
</reference>
<organism evidence="8 9">
    <name type="scientific">Reyranella soli</name>
    <dbReference type="NCBI Taxonomy" id="1230389"/>
    <lineage>
        <taxon>Bacteria</taxon>
        <taxon>Pseudomonadati</taxon>
        <taxon>Pseudomonadota</taxon>
        <taxon>Alphaproteobacteria</taxon>
        <taxon>Hyphomicrobiales</taxon>
        <taxon>Reyranellaceae</taxon>
        <taxon>Reyranella</taxon>
    </lineage>
</organism>
<gene>
    <name evidence="8" type="ORF">RSO01_54400</name>
</gene>
<dbReference type="PANTHER" id="PTHR42718:SF9">
    <property type="entry name" value="MAJOR FACILITATOR SUPERFAMILY MULTIDRUG TRANSPORTER MFSC"/>
    <property type="match status" value="1"/>
</dbReference>
<evidence type="ECO:0000313" key="9">
    <source>
        <dbReference type="Proteomes" id="UP000321058"/>
    </source>
</evidence>
<feature type="transmembrane region" description="Helical" evidence="6">
    <location>
        <begin position="210"/>
        <end position="231"/>
    </location>
</feature>
<feature type="transmembrane region" description="Helical" evidence="6">
    <location>
        <begin position="61"/>
        <end position="82"/>
    </location>
</feature>
<dbReference type="CDD" id="cd17321">
    <property type="entry name" value="MFS_MMR_MDR_like"/>
    <property type="match status" value="1"/>
</dbReference>
<evidence type="ECO:0000256" key="6">
    <source>
        <dbReference type="SAM" id="Phobius"/>
    </source>
</evidence>
<comment type="caution">
    <text evidence="8">The sequence shown here is derived from an EMBL/GenBank/DDBJ whole genome shotgun (WGS) entry which is preliminary data.</text>
</comment>
<dbReference type="PANTHER" id="PTHR42718">
    <property type="entry name" value="MAJOR FACILITATOR SUPERFAMILY MULTIDRUG TRANSPORTER MFSC"/>
    <property type="match status" value="1"/>
</dbReference>
<keyword evidence="2" id="KW-0813">Transport</keyword>
<dbReference type="InterPro" id="IPR011701">
    <property type="entry name" value="MFS"/>
</dbReference>
<feature type="transmembrane region" description="Helical" evidence="6">
    <location>
        <begin position="368"/>
        <end position="384"/>
    </location>
</feature>
<evidence type="ECO:0000256" key="3">
    <source>
        <dbReference type="ARBA" id="ARBA00022692"/>
    </source>
</evidence>
<dbReference type="GO" id="GO:0016020">
    <property type="term" value="C:membrane"/>
    <property type="evidence" value="ECO:0007669"/>
    <property type="project" value="UniProtKB-SubCell"/>
</dbReference>
<comment type="subcellular location">
    <subcellularLocation>
        <location evidence="1">Membrane</location>
        <topology evidence="1">Multi-pass membrane protein</topology>
    </subcellularLocation>
</comment>
<dbReference type="OrthoDB" id="9812221at2"/>
<dbReference type="PRINTS" id="PR01036">
    <property type="entry name" value="TCRTETB"/>
</dbReference>
<proteinExistence type="predicted"/>
<dbReference type="GO" id="GO:0022857">
    <property type="term" value="F:transmembrane transporter activity"/>
    <property type="evidence" value="ECO:0007669"/>
    <property type="project" value="InterPro"/>
</dbReference>
<feature type="transmembrane region" description="Helical" evidence="6">
    <location>
        <begin position="275"/>
        <end position="300"/>
    </location>
</feature>
<evidence type="ECO:0000256" key="4">
    <source>
        <dbReference type="ARBA" id="ARBA00022989"/>
    </source>
</evidence>
<keyword evidence="3 6" id="KW-0812">Transmembrane</keyword>
<dbReference type="PROSITE" id="PS50850">
    <property type="entry name" value="MFS"/>
    <property type="match status" value="1"/>
</dbReference>
<evidence type="ECO:0000256" key="2">
    <source>
        <dbReference type="ARBA" id="ARBA00022448"/>
    </source>
</evidence>
<feature type="transmembrane region" description="Helical" evidence="6">
    <location>
        <begin position="237"/>
        <end position="255"/>
    </location>
</feature>
<feature type="transmembrane region" description="Helical" evidence="6">
    <location>
        <begin position="94"/>
        <end position="116"/>
    </location>
</feature>
<dbReference type="AlphaFoldDB" id="A0A512NH33"/>
<sequence>MAAPAPASVPLPDGMPPGWPRRLAVATITIGLMMSVLSNSMTNLALPYIAKDLNITAESSIWIVNATQIALIISLLPVAALADIVGYRHVYRIGLVLFSLASIGCAFAPSLPWLLLGRTLQGLGGAAIMSVQPALVRAIYPRAQLGRGLGFNTTVVATSLAAGPSIGAAVLSIAPWPYLFAVYAPLGLISFVLAERYLPRTSHTHRPFDWTSAAMSGATFGLLIFGIDGLAHGHHRLIVASEFVAAAVLGTLFVLRQKTLADPMMPIDVFKRPIFSLSITAAACTFTAQGLAFVSLPFFFHTVLGRDATSTGILLTAWPLALATVAPIAGRLADRHHAGLLGAIGLTSMTTGLVLTALLPENPSSADIMWRLVLCGAGFGVFASPNNRLMMNSVPRERSGSAGGIIATARTFGQTLGAALVAVVFGLFDFSSGGAADAARAAIWLGAVFAAAALVIGSLRLRH</sequence>
<feature type="transmembrane region" description="Helical" evidence="6">
    <location>
        <begin position="337"/>
        <end position="356"/>
    </location>
</feature>
<evidence type="ECO:0000256" key="5">
    <source>
        <dbReference type="ARBA" id="ARBA00023136"/>
    </source>
</evidence>
<dbReference type="EMBL" id="BKAJ01000097">
    <property type="protein sequence ID" value="GEP58274.1"/>
    <property type="molecule type" value="Genomic_DNA"/>
</dbReference>
<evidence type="ECO:0000259" key="7">
    <source>
        <dbReference type="PROSITE" id="PS50850"/>
    </source>
</evidence>
<keyword evidence="4 6" id="KW-1133">Transmembrane helix</keyword>
<feature type="transmembrane region" description="Helical" evidence="6">
    <location>
        <begin position="23"/>
        <end position="41"/>
    </location>
</feature>
<dbReference type="Pfam" id="PF07690">
    <property type="entry name" value="MFS_1"/>
    <property type="match status" value="1"/>
</dbReference>
<feature type="transmembrane region" description="Helical" evidence="6">
    <location>
        <begin position="312"/>
        <end position="330"/>
    </location>
</feature>
<feature type="transmembrane region" description="Helical" evidence="6">
    <location>
        <begin position="152"/>
        <end position="174"/>
    </location>
</feature>
<keyword evidence="5 6" id="KW-0472">Membrane</keyword>
<keyword evidence="9" id="KW-1185">Reference proteome</keyword>
<evidence type="ECO:0000313" key="8">
    <source>
        <dbReference type="EMBL" id="GEP58274.1"/>
    </source>
</evidence>
<dbReference type="InterPro" id="IPR036259">
    <property type="entry name" value="MFS_trans_sf"/>
</dbReference>
<name>A0A512NH33_9HYPH</name>
<feature type="transmembrane region" description="Helical" evidence="6">
    <location>
        <begin position="405"/>
        <end position="428"/>
    </location>
</feature>
<accession>A0A512NH33</accession>
<dbReference type="Gene3D" id="1.20.1250.20">
    <property type="entry name" value="MFS general substrate transporter like domains"/>
    <property type="match status" value="1"/>
</dbReference>
<feature type="transmembrane region" description="Helical" evidence="6">
    <location>
        <begin position="440"/>
        <end position="461"/>
    </location>
</feature>
<dbReference type="Proteomes" id="UP000321058">
    <property type="component" value="Unassembled WGS sequence"/>
</dbReference>